<dbReference type="Proteomes" id="UP000688137">
    <property type="component" value="Unassembled WGS sequence"/>
</dbReference>
<dbReference type="EMBL" id="CAJJDM010000108">
    <property type="protein sequence ID" value="CAD8097832.1"/>
    <property type="molecule type" value="Genomic_DNA"/>
</dbReference>
<evidence type="ECO:0000313" key="1">
    <source>
        <dbReference type="EMBL" id="CAD8097832.1"/>
    </source>
</evidence>
<organism evidence="1 2">
    <name type="scientific">Paramecium primaurelia</name>
    <dbReference type="NCBI Taxonomy" id="5886"/>
    <lineage>
        <taxon>Eukaryota</taxon>
        <taxon>Sar</taxon>
        <taxon>Alveolata</taxon>
        <taxon>Ciliophora</taxon>
        <taxon>Intramacronucleata</taxon>
        <taxon>Oligohymenophorea</taxon>
        <taxon>Peniculida</taxon>
        <taxon>Parameciidae</taxon>
        <taxon>Paramecium</taxon>
    </lineage>
</organism>
<keyword evidence="2" id="KW-1185">Reference proteome</keyword>
<comment type="caution">
    <text evidence="1">The sequence shown here is derived from an EMBL/GenBank/DDBJ whole genome shotgun (WGS) entry which is preliminary data.</text>
</comment>
<proteinExistence type="predicted"/>
<sequence length="312" mass="36720">MSILNCLDIAQQIAKCILQKRYKNKVDMNFNLECNLIRKRWNSNGENNLAIQFYLKKQLKPYLVEEWNILCNLQQINENSQQFFEKCIELTQLTPLQQKQDNEIDHIIHLNENKSTDWIDPNLIATLQIQLSNKMTVNVAYLQNFDPIEQMEKESVNEFKSFRRDRFLSDDIHTQNETQIRKTSFHDLDGLRKYKKNQAIITQAIHRKNDSLSSNSSKNKSTQLLTIINKKDDVEILSSAEDAQKIIDQDENGDYEIQMIIDEQPMDKGQTVIIKSISQMHPVTDLILKIREKKHHYSQQLNETLSFIKSYT</sequence>
<evidence type="ECO:0000313" key="2">
    <source>
        <dbReference type="Proteomes" id="UP000688137"/>
    </source>
</evidence>
<reference evidence="1" key="1">
    <citation type="submission" date="2021-01" db="EMBL/GenBank/DDBJ databases">
        <authorList>
            <consortium name="Genoscope - CEA"/>
            <person name="William W."/>
        </authorList>
    </citation>
    <scope>NUCLEOTIDE SEQUENCE</scope>
</reference>
<dbReference type="OMA" id="QIAKCIL"/>
<protein>
    <submittedName>
        <fullName evidence="1">Uncharacterized protein</fullName>
    </submittedName>
</protein>
<gene>
    <name evidence="1" type="ORF">PPRIM_AZ9-3.1.T1050058</name>
</gene>
<name>A0A8S1P474_PARPR</name>
<accession>A0A8S1P474</accession>
<dbReference type="AlphaFoldDB" id="A0A8S1P474"/>